<sequence length="336" mass="38961">MAERKGTILLQSLDSVYHWNLDTHISAPNGKSWNSPSFWTTSDEWCLQFRDSRLYDGSENVGPVKLSILYLGDSEEEGPTLTIKFRVCTRGEHTDDEQVVNHYDDMDEIGHTQTFSEKRVYSIDLLNFPTKNYKLEIWCRIVTPSSFSRKDQNSHSSRHNFSLKNDYEQLLNSGKFSDVTFIVGNQELHLHKNILSSRSTVFAAMFDHDLEENNFEVVDIEDQTYEVMTEFFRYVYSARVNELTKYAIELLKTSNKYAVEELKSLCEQNLMQNIKIDNALELLTLADCYDAKNLQARCVHFIVSNAKKIIELPTFDINQVTADLRNELFKSVVRKA</sequence>
<gene>
    <name evidence="1" type="ORF">QAD02_016596</name>
</gene>
<organism evidence="1 2">
    <name type="scientific">Eretmocerus hayati</name>
    <dbReference type="NCBI Taxonomy" id="131215"/>
    <lineage>
        <taxon>Eukaryota</taxon>
        <taxon>Metazoa</taxon>
        <taxon>Ecdysozoa</taxon>
        <taxon>Arthropoda</taxon>
        <taxon>Hexapoda</taxon>
        <taxon>Insecta</taxon>
        <taxon>Pterygota</taxon>
        <taxon>Neoptera</taxon>
        <taxon>Endopterygota</taxon>
        <taxon>Hymenoptera</taxon>
        <taxon>Apocrita</taxon>
        <taxon>Proctotrupomorpha</taxon>
        <taxon>Chalcidoidea</taxon>
        <taxon>Aphelinidae</taxon>
        <taxon>Aphelininae</taxon>
        <taxon>Eretmocerus</taxon>
    </lineage>
</organism>
<protein>
    <submittedName>
        <fullName evidence="1">Uncharacterized protein</fullName>
    </submittedName>
</protein>
<comment type="caution">
    <text evidence="1">The sequence shown here is derived from an EMBL/GenBank/DDBJ whole genome shotgun (WGS) entry which is preliminary data.</text>
</comment>
<evidence type="ECO:0000313" key="1">
    <source>
        <dbReference type="EMBL" id="KAJ8680809.1"/>
    </source>
</evidence>
<proteinExistence type="predicted"/>
<dbReference type="Proteomes" id="UP001239111">
    <property type="component" value="Chromosome 2"/>
</dbReference>
<accession>A0ACC2PE17</accession>
<evidence type="ECO:0000313" key="2">
    <source>
        <dbReference type="Proteomes" id="UP001239111"/>
    </source>
</evidence>
<dbReference type="EMBL" id="CM056742">
    <property type="protein sequence ID" value="KAJ8680809.1"/>
    <property type="molecule type" value="Genomic_DNA"/>
</dbReference>
<name>A0ACC2PE17_9HYME</name>
<reference evidence="1" key="1">
    <citation type="submission" date="2023-04" db="EMBL/GenBank/DDBJ databases">
        <title>A chromosome-level genome assembly of the parasitoid wasp Eretmocerus hayati.</title>
        <authorList>
            <person name="Zhong Y."/>
            <person name="Liu S."/>
            <person name="Liu Y."/>
        </authorList>
    </citation>
    <scope>NUCLEOTIDE SEQUENCE</scope>
    <source>
        <strain evidence="1">ZJU_SS_LIU_2023</strain>
    </source>
</reference>
<keyword evidence="2" id="KW-1185">Reference proteome</keyword>